<dbReference type="EMBL" id="BGPR01003457">
    <property type="protein sequence ID" value="GBM88367.1"/>
    <property type="molecule type" value="Genomic_DNA"/>
</dbReference>
<comment type="caution">
    <text evidence="1">The sequence shown here is derived from an EMBL/GenBank/DDBJ whole genome shotgun (WGS) entry which is preliminary data.</text>
</comment>
<evidence type="ECO:0000313" key="2">
    <source>
        <dbReference type="Proteomes" id="UP000499080"/>
    </source>
</evidence>
<sequence length="135" mass="15066">MKRDPKLNPELSASSIRHVCGDHFDPRLAIQRTNGELTVSRNGGFGELKKEIERLREDLERLQYLLIPSVYTEKGPEDLESDVQPAKPERCITENPLKATAYGLADSENKGGHSNTCLCDDELSNDEIICKLTPA</sequence>
<dbReference type="Proteomes" id="UP000499080">
    <property type="component" value="Unassembled WGS sequence"/>
</dbReference>
<evidence type="ECO:0000313" key="1">
    <source>
        <dbReference type="EMBL" id="GBM88367.1"/>
    </source>
</evidence>
<keyword evidence="2" id="KW-1185">Reference proteome</keyword>
<evidence type="ECO:0008006" key="3">
    <source>
        <dbReference type="Google" id="ProtNLM"/>
    </source>
</evidence>
<gene>
    <name evidence="1" type="ORF">AVEN_265900_1</name>
</gene>
<name>A0A4Y2JE88_ARAVE</name>
<accession>A0A4Y2JE88</accession>
<proteinExistence type="predicted"/>
<protein>
    <recommendedName>
        <fullName evidence="3">THAP-type domain-containing protein</fullName>
    </recommendedName>
</protein>
<dbReference type="AlphaFoldDB" id="A0A4Y2JE88"/>
<organism evidence="1 2">
    <name type="scientific">Araneus ventricosus</name>
    <name type="common">Orbweaver spider</name>
    <name type="synonym">Epeira ventricosa</name>
    <dbReference type="NCBI Taxonomy" id="182803"/>
    <lineage>
        <taxon>Eukaryota</taxon>
        <taxon>Metazoa</taxon>
        <taxon>Ecdysozoa</taxon>
        <taxon>Arthropoda</taxon>
        <taxon>Chelicerata</taxon>
        <taxon>Arachnida</taxon>
        <taxon>Araneae</taxon>
        <taxon>Araneomorphae</taxon>
        <taxon>Entelegynae</taxon>
        <taxon>Araneoidea</taxon>
        <taxon>Araneidae</taxon>
        <taxon>Araneus</taxon>
    </lineage>
</organism>
<reference evidence="1 2" key="1">
    <citation type="journal article" date="2019" name="Sci. Rep.">
        <title>Orb-weaving spider Araneus ventricosus genome elucidates the spidroin gene catalogue.</title>
        <authorList>
            <person name="Kono N."/>
            <person name="Nakamura H."/>
            <person name="Ohtoshi R."/>
            <person name="Moran D.A.P."/>
            <person name="Shinohara A."/>
            <person name="Yoshida Y."/>
            <person name="Fujiwara M."/>
            <person name="Mori M."/>
            <person name="Tomita M."/>
            <person name="Arakawa K."/>
        </authorList>
    </citation>
    <scope>NUCLEOTIDE SEQUENCE [LARGE SCALE GENOMIC DNA]</scope>
</reference>